<sequence>MMTARQISCAALLLVIGLAAGVDLDCPPFWTRFGDHCYRFFRPTKSWPAAEEHCQEFFSRKGQGHLASIHTAEENSFLIQMWQTLVPRERNYVNTHVWLGHTDQTKEGNFSWSDGTGFRYRAWRDDQPDNGGQGEDCGTFWNHGSVIGWNDVPCRAILPYICKMPINKE</sequence>
<keyword evidence="1" id="KW-1015">Disulfide bond</keyword>
<evidence type="ECO:0000256" key="1">
    <source>
        <dbReference type="ARBA" id="ARBA00023157"/>
    </source>
</evidence>
<name>A0A8B7ZSM5_ACAPL</name>
<evidence type="ECO:0000259" key="3">
    <source>
        <dbReference type="PROSITE" id="PS50041"/>
    </source>
</evidence>
<dbReference type="OMA" id="NTICQRT"/>
<keyword evidence="4" id="KW-1185">Reference proteome</keyword>
<gene>
    <name evidence="5" type="primary">LOC110987741</name>
</gene>
<dbReference type="AlphaFoldDB" id="A0A8B7ZSM5"/>
<proteinExistence type="predicted"/>
<dbReference type="InterPro" id="IPR018378">
    <property type="entry name" value="C-type_lectin_CS"/>
</dbReference>
<dbReference type="InterPro" id="IPR050111">
    <property type="entry name" value="C-type_lectin/snaclec_domain"/>
</dbReference>
<dbReference type="InterPro" id="IPR001304">
    <property type="entry name" value="C-type_lectin-like"/>
</dbReference>
<evidence type="ECO:0000313" key="5">
    <source>
        <dbReference type="RefSeq" id="XP_022106456.1"/>
    </source>
</evidence>
<accession>A0A8B7ZSM5</accession>
<dbReference type="SMART" id="SM00034">
    <property type="entry name" value="CLECT"/>
    <property type="match status" value="1"/>
</dbReference>
<feature type="signal peptide" evidence="2">
    <location>
        <begin position="1"/>
        <end position="21"/>
    </location>
</feature>
<dbReference type="GeneID" id="110987741"/>
<dbReference type="OrthoDB" id="418245at2759"/>
<evidence type="ECO:0000256" key="2">
    <source>
        <dbReference type="SAM" id="SignalP"/>
    </source>
</evidence>
<dbReference type="RefSeq" id="XP_022106456.1">
    <property type="nucleotide sequence ID" value="XM_022250764.1"/>
</dbReference>
<organism evidence="4 5">
    <name type="scientific">Acanthaster planci</name>
    <name type="common">Crown-of-thorns starfish</name>
    <dbReference type="NCBI Taxonomy" id="133434"/>
    <lineage>
        <taxon>Eukaryota</taxon>
        <taxon>Metazoa</taxon>
        <taxon>Echinodermata</taxon>
        <taxon>Eleutherozoa</taxon>
        <taxon>Asterozoa</taxon>
        <taxon>Asteroidea</taxon>
        <taxon>Valvatacea</taxon>
        <taxon>Valvatida</taxon>
        <taxon>Acanthasteridae</taxon>
        <taxon>Acanthaster</taxon>
    </lineage>
</organism>
<dbReference type="PROSITE" id="PS50041">
    <property type="entry name" value="C_TYPE_LECTIN_2"/>
    <property type="match status" value="1"/>
</dbReference>
<dbReference type="InterPro" id="IPR016186">
    <property type="entry name" value="C-type_lectin-like/link_sf"/>
</dbReference>
<feature type="domain" description="C-type lectin" evidence="3">
    <location>
        <begin position="33"/>
        <end position="163"/>
    </location>
</feature>
<dbReference type="SUPFAM" id="SSF56436">
    <property type="entry name" value="C-type lectin-like"/>
    <property type="match status" value="1"/>
</dbReference>
<feature type="chain" id="PRO_5034933301" evidence="2">
    <location>
        <begin position="22"/>
        <end position="169"/>
    </location>
</feature>
<dbReference type="Proteomes" id="UP000694845">
    <property type="component" value="Unplaced"/>
</dbReference>
<dbReference type="PANTHER" id="PTHR22803">
    <property type="entry name" value="MANNOSE, PHOSPHOLIPASE, LECTIN RECEPTOR RELATED"/>
    <property type="match status" value="1"/>
</dbReference>
<dbReference type="InterPro" id="IPR016187">
    <property type="entry name" value="CTDL_fold"/>
</dbReference>
<reference evidence="5" key="1">
    <citation type="submission" date="2025-08" db="UniProtKB">
        <authorList>
            <consortium name="RefSeq"/>
        </authorList>
    </citation>
    <scope>IDENTIFICATION</scope>
</reference>
<dbReference type="KEGG" id="aplc:110987741"/>
<dbReference type="Pfam" id="PF00059">
    <property type="entry name" value="Lectin_C"/>
    <property type="match status" value="1"/>
</dbReference>
<evidence type="ECO:0000313" key="4">
    <source>
        <dbReference type="Proteomes" id="UP000694845"/>
    </source>
</evidence>
<keyword evidence="2" id="KW-0732">Signal</keyword>
<dbReference type="PROSITE" id="PS00615">
    <property type="entry name" value="C_TYPE_LECTIN_1"/>
    <property type="match status" value="1"/>
</dbReference>
<dbReference type="Gene3D" id="3.10.100.10">
    <property type="entry name" value="Mannose-Binding Protein A, subunit A"/>
    <property type="match status" value="1"/>
</dbReference>
<protein>
    <submittedName>
        <fullName evidence="5">Echinoidin-like</fullName>
    </submittedName>
</protein>